<dbReference type="AlphaFoldDB" id="A0A1H7F7K3"/>
<reference evidence="3" key="1">
    <citation type="submission" date="2016-10" db="EMBL/GenBank/DDBJ databases">
        <authorList>
            <person name="Varghese N."/>
        </authorList>
    </citation>
    <scope>NUCLEOTIDE SEQUENCE [LARGE SCALE GENOMIC DNA]</scope>
    <source>
        <strain evidence="3">ACV-9</strain>
    </source>
</reference>
<evidence type="ECO:0000313" key="2">
    <source>
        <dbReference type="EMBL" id="SEK22079.1"/>
    </source>
</evidence>
<evidence type="ECO:0000259" key="1">
    <source>
        <dbReference type="Pfam" id="PF19407"/>
    </source>
</evidence>
<feature type="domain" description="DUF5979" evidence="1">
    <location>
        <begin position="204"/>
        <end position="301"/>
    </location>
</feature>
<protein>
    <recommendedName>
        <fullName evidence="1">DUF5979 domain-containing protein</fullName>
    </recommendedName>
</protein>
<dbReference type="Pfam" id="PF19407">
    <property type="entry name" value="DUF5979"/>
    <property type="match status" value="1"/>
</dbReference>
<organism evidence="2 3">
    <name type="scientific">Pseudobutyrivibrio ruminis</name>
    <dbReference type="NCBI Taxonomy" id="46206"/>
    <lineage>
        <taxon>Bacteria</taxon>
        <taxon>Bacillati</taxon>
        <taxon>Bacillota</taxon>
        <taxon>Clostridia</taxon>
        <taxon>Lachnospirales</taxon>
        <taxon>Lachnospiraceae</taxon>
        <taxon>Pseudobutyrivibrio</taxon>
    </lineage>
</organism>
<dbReference type="RefSeq" id="WP_074788849.1">
    <property type="nucleotide sequence ID" value="NZ_FNZX01000003.1"/>
</dbReference>
<proteinExistence type="predicted"/>
<name>A0A1H7F7K3_9FIRM</name>
<dbReference type="PROSITE" id="PS51257">
    <property type="entry name" value="PROKAR_LIPOPROTEIN"/>
    <property type="match status" value="1"/>
</dbReference>
<dbReference type="InterPro" id="IPR046022">
    <property type="entry name" value="DUF5979"/>
</dbReference>
<gene>
    <name evidence="2" type="ORF">SAMN02910377_00358</name>
</gene>
<dbReference type="Proteomes" id="UP000182321">
    <property type="component" value="Unassembled WGS sequence"/>
</dbReference>
<evidence type="ECO:0000313" key="3">
    <source>
        <dbReference type="Proteomes" id="UP000182321"/>
    </source>
</evidence>
<sequence length="345" mass="37699">MKKAVFKSKGLIGIILGALLIIGCLQITGLKAAGRINPNTPITITAKIAENDQSIFAQEFDGKLQIRLYKIADIGETGKATIEAGFEDIDLGILDQNPSPEDIIDNIVAVAEPIAKDMEDYTTIEINREDGESEKTVTMPEGAGIYLYVPQPAADRRYTYTFTSYILYAPTSTYIMTGQGSDQWQYDVEFTIKSEAEQAYGDLAITKTLDTFNKSLGKASFVYKVTATLDNEVVLNNVYSIDFDKAGSKTRTIKDLPASAVVTVEEIYTGASYEAVGNEIVSGLVIKPGDTVTANFENDYNGNLISGGISAENQFTVDENGNLIWTDKDGNPKEQLHMEPAETFR</sequence>
<dbReference type="EMBL" id="FNZX01000003">
    <property type="protein sequence ID" value="SEK22079.1"/>
    <property type="molecule type" value="Genomic_DNA"/>
</dbReference>
<keyword evidence="3" id="KW-1185">Reference proteome</keyword>
<accession>A0A1H7F7K3</accession>